<feature type="domain" description="C2H2-type" evidence="2">
    <location>
        <begin position="327"/>
        <end position="352"/>
    </location>
</feature>
<proteinExistence type="predicted"/>
<accession>A0A9P8XZS4</accession>
<feature type="compositionally biased region" description="Acidic residues" evidence="1">
    <location>
        <begin position="577"/>
        <end position="594"/>
    </location>
</feature>
<dbReference type="SMART" id="SM00355">
    <property type="entry name" value="ZnF_C2H2"/>
    <property type="match status" value="2"/>
</dbReference>
<dbReference type="GO" id="GO:0003700">
    <property type="term" value="F:DNA-binding transcription factor activity"/>
    <property type="evidence" value="ECO:0007669"/>
    <property type="project" value="InterPro"/>
</dbReference>
<dbReference type="PANTHER" id="PTHR23225:SF2">
    <property type="entry name" value="AT09679P-RELATED"/>
    <property type="match status" value="1"/>
</dbReference>
<comment type="caution">
    <text evidence="3">The sequence shown here is derived from an EMBL/GenBank/DDBJ whole genome shotgun (WGS) entry which is preliminary data.</text>
</comment>
<keyword evidence="4" id="KW-1185">Reference proteome</keyword>
<dbReference type="EMBL" id="JAGTJQ010000008">
    <property type="protein sequence ID" value="KAH7026147.1"/>
    <property type="molecule type" value="Genomic_DNA"/>
</dbReference>
<dbReference type="RefSeq" id="XP_046009364.1">
    <property type="nucleotide sequence ID" value="XM_046159192.1"/>
</dbReference>
<gene>
    <name evidence="3" type="ORF">B0I36DRAFT_365754</name>
</gene>
<reference evidence="3" key="1">
    <citation type="journal article" date="2021" name="Nat. Commun.">
        <title>Genetic determinants of endophytism in the Arabidopsis root mycobiome.</title>
        <authorList>
            <person name="Mesny F."/>
            <person name="Miyauchi S."/>
            <person name="Thiergart T."/>
            <person name="Pickel B."/>
            <person name="Atanasova L."/>
            <person name="Karlsson M."/>
            <person name="Huettel B."/>
            <person name="Barry K.W."/>
            <person name="Haridas S."/>
            <person name="Chen C."/>
            <person name="Bauer D."/>
            <person name="Andreopoulos W."/>
            <person name="Pangilinan J."/>
            <person name="LaButti K."/>
            <person name="Riley R."/>
            <person name="Lipzen A."/>
            <person name="Clum A."/>
            <person name="Drula E."/>
            <person name="Henrissat B."/>
            <person name="Kohler A."/>
            <person name="Grigoriev I.V."/>
            <person name="Martin F.M."/>
            <person name="Hacquard S."/>
        </authorList>
    </citation>
    <scope>NUCLEOTIDE SEQUENCE</scope>
    <source>
        <strain evidence="3">MPI-CAGE-CH-0230</strain>
    </source>
</reference>
<feature type="domain" description="C2H2-type" evidence="2">
    <location>
        <begin position="296"/>
        <end position="321"/>
    </location>
</feature>
<dbReference type="InterPro" id="IPR013087">
    <property type="entry name" value="Znf_C2H2_type"/>
</dbReference>
<name>A0A9P8XZS4_9PEZI</name>
<feature type="region of interest" description="Disordered" evidence="1">
    <location>
        <begin position="166"/>
        <end position="284"/>
    </location>
</feature>
<evidence type="ECO:0000313" key="3">
    <source>
        <dbReference type="EMBL" id="KAH7026147.1"/>
    </source>
</evidence>
<organism evidence="3 4">
    <name type="scientific">Microdochium trichocladiopsis</name>
    <dbReference type="NCBI Taxonomy" id="1682393"/>
    <lineage>
        <taxon>Eukaryota</taxon>
        <taxon>Fungi</taxon>
        <taxon>Dikarya</taxon>
        <taxon>Ascomycota</taxon>
        <taxon>Pezizomycotina</taxon>
        <taxon>Sordariomycetes</taxon>
        <taxon>Xylariomycetidae</taxon>
        <taxon>Xylariales</taxon>
        <taxon>Microdochiaceae</taxon>
        <taxon>Microdochium</taxon>
    </lineage>
</organism>
<dbReference type="InterPro" id="IPR039970">
    <property type="entry name" value="TF_Grauzone"/>
</dbReference>
<feature type="region of interest" description="Disordered" evidence="1">
    <location>
        <begin position="532"/>
        <end position="594"/>
    </location>
</feature>
<dbReference type="GeneID" id="70188738"/>
<dbReference type="PANTHER" id="PTHR23225">
    <property type="entry name" value="ZINC FINGER PROTEIN"/>
    <property type="match status" value="1"/>
</dbReference>
<protein>
    <recommendedName>
        <fullName evidence="2">C2H2-type domain-containing protein</fullName>
    </recommendedName>
</protein>
<dbReference type="Gene3D" id="3.30.160.60">
    <property type="entry name" value="Classic Zinc Finger"/>
    <property type="match status" value="1"/>
</dbReference>
<evidence type="ECO:0000256" key="1">
    <source>
        <dbReference type="SAM" id="MobiDB-lite"/>
    </source>
</evidence>
<dbReference type="OrthoDB" id="5388486at2759"/>
<sequence length="594" mass="66435">MAFPGHFPRTDLYEYSDQHFLLLDSPSSAYIEPDLEAWSASTSEWAETKQPILRFLSERDQGPMLFQMSGFPEPHGIPPLPGSYRKPSPPRTTISSTDSCASPPCATDFLQPQTPPITDCISPLLSHPHQLSAGGHLSYTDHADSCMNTFDLDYRVDDSAEFFKLEESNSSWSTPQFPESTQDSWSPYAGPLLKSEVDLGQIPAPTTVEPSGTGTGDELDPGDEIFVNTQSQVHDSPKRSRSQKMSMRSPDGQDSQARKRKNTLVTNPTKRPKTEVAASENLPPLKMGASQQGNNYSCHDCAKPAFFRDEQSLLKHRKAQHTRPFNCVYHFAGCQSTFASKNEWKRHVVSQHLVLHYWICTEGSCAQVPVIEDSLGSSTQMYPDANTDTSGRHGTIFNRKDLYTQHLRRMHVPAEFKKLMKQKNAHVPEWEKQVKEHQKKSQRLRCALPEHMDCPLPTCTDSFHGANAWDERMEHVARHLDTTASSTAGSGHAAAENPTVEFGGPGDLTLLHWSMRPDVAVIRWNRQNGCWELNNPLRTSAGPRKSSTSARTRRAPSLDSKEVPAQDDYPFVRGPSEDDDDRDAEGEDDDGYVI</sequence>
<feature type="compositionally biased region" description="Polar residues" evidence="1">
    <location>
        <begin position="168"/>
        <end position="185"/>
    </location>
</feature>
<dbReference type="AlphaFoldDB" id="A0A9P8XZS4"/>
<evidence type="ECO:0000259" key="2">
    <source>
        <dbReference type="SMART" id="SM00355"/>
    </source>
</evidence>
<dbReference type="Proteomes" id="UP000756346">
    <property type="component" value="Unassembled WGS sequence"/>
</dbReference>
<evidence type="ECO:0000313" key="4">
    <source>
        <dbReference type="Proteomes" id="UP000756346"/>
    </source>
</evidence>